<dbReference type="InterPro" id="IPR017521">
    <property type="entry name" value="Sugar_tfrase_PEP-CTERM_Stp1"/>
</dbReference>
<dbReference type="PANTHER" id="PTHR12526">
    <property type="entry name" value="GLYCOSYLTRANSFERASE"/>
    <property type="match status" value="1"/>
</dbReference>
<sequence length="401" mass="45370">MNKPSLLYLVHRIPYPPNKGDKIRSYNILCELNKHFDVHCVCFIDDAQDQQYISVLEQQCASLYVENLNKKLALVKSATGLITGKALSIPYYRSRIMQAQVDKLIQQHKIKHALVFSSTMGQFIYPHPQLNVVTDFVDVDSDKWRQYAQQGNLIKRWIYQREHQKLQQEEQTLCERSAWSLFVSPQEAGLFRQLMPSKLSHKIGHCYNGVDTEYFSPTASDIVPLKDKVDICFTGAMDYWANVDAVLWFVQHVWAQIVAQRPDTRFFIVGGNPSEKVKALAAIPGIVVTGRVKDVRPYVLAAKINVAPLQIARGIQNKVLEAMSLAKPVICTSLAIEGIDARNQAIFIADKPEQFAQIVLEQLDAPADASCSRLWITENLQWDATLAGLQQKLLGEDTICN</sequence>
<dbReference type="SUPFAM" id="SSF53756">
    <property type="entry name" value="UDP-Glycosyltransferase/glycogen phosphorylase"/>
    <property type="match status" value="1"/>
</dbReference>
<dbReference type="Gene3D" id="3.40.50.2000">
    <property type="entry name" value="Glycogen Phosphorylase B"/>
    <property type="match status" value="1"/>
</dbReference>
<dbReference type="AlphaFoldDB" id="A0A8J6M1U7"/>
<proteinExistence type="predicted"/>
<reference evidence="1" key="2">
    <citation type="submission" date="2020-08" db="EMBL/GenBank/DDBJ databases">
        <authorList>
            <person name="Lai Q."/>
        </authorList>
    </citation>
    <scope>NUCLEOTIDE SEQUENCE</scope>
    <source>
        <strain evidence="1">S27-2</strain>
    </source>
</reference>
<dbReference type="Proteomes" id="UP000601768">
    <property type="component" value="Unassembled WGS sequence"/>
</dbReference>
<comment type="caution">
    <text evidence="1">The sequence shown here is derived from an EMBL/GenBank/DDBJ whole genome shotgun (WGS) entry which is preliminary data.</text>
</comment>
<name>A0A8J6M1U7_9ALTE</name>
<dbReference type="RefSeq" id="WP_186506230.1">
    <property type="nucleotide sequence ID" value="NZ_JACNEP010000005.1"/>
</dbReference>
<dbReference type="Pfam" id="PF13692">
    <property type="entry name" value="Glyco_trans_1_4"/>
    <property type="match status" value="1"/>
</dbReference>
<keyword evidence="2" id="KW-1185">Reference proteome</keyword>
<dbReference type="PANTHER" id="PTHR12526:SF600">
    <property type="entry name" value="GLYCOSYL TRANSFERASE GROUP 1"/>
    <property type="match status" value="1"/>
</dbReference>
<dbReference type="EMBL" id="JACNEP010000005">
    <property type="protein sequence ID" value="MBC3765757.1"/>
    <property type="molecule type" value="Genomic_DNA"/>
</dbReference>
<protein>
    <submittedName>
        <fullName evidence="1">TIGR03087 family PEP-CTERM/XrtA system glycosyltransferase</fullName>
    </submittedName>
</protein>
<evidence type="ECO:0000313" key="1">
    <source>
        <dbReference type="EMBL" id="MBC3765757.1"/>
    </source>
</evidence>
<reference evidence="1" key="1">
    <citation type="journal article" date="2018" name="Int. J. Syst. Evol. Microbiol.">
        <title>Neptunicella marina gen. nov., sp. nov., isolated from surface seawater.</title>
        <authorList>
            <person name="Liu X."/>
            <person name="Lai Q."/>
            <person name="Du Y."/>
            <person name="Zhang X."/>
            <person name="Liu Z."/>
            <person name="Sun F."/>
            <person name="Shao Z."/>
        </authorList>
    </citation>
    <scope>NUCLEOTIDE SEQUENCE</scope>
    <source>
        <strain evidence="1">S27-2</strain>
    </source>
</reference>
<organism evidence="1 2">
    <name type="scientific">Neptunicella marina</name>
    <dbReference type="NCBI Taxonomy" id="2125989"/>
    <lineage>
        <taxon>Bacteria</taxon>
        <taxon>Pseudomonadati</taxon>
        <taxon>Pseudomonadota</taxon>
        <taxon>Gammaproteobacteria</taxon>
        <taxon>Alteromonadales</taxon>
        <taxon>Alteromonadaceae</taxon>
        <taxon>Neptunicella</taxon>
    </lineage>
</organism>
<gene>
    <name evidence="1" type="ORF">H8B19_07705</name>
</gene>
<evidence type="ECO:0000313" key="2">
    <source>
        <dbReference type="Proteomes" id="UP000601768"/>
    </source>
</evidence>
<accession>A0A8J6M1U7</accession>
<dbReference type="GO" id="GO:0016757">
    <property type="term" value="F:glycosyltransferase activity"/>
    <property type="evidence" value="ECO:0007669"/>
    <property type="project" value="TreeGrafter"/>
</dbReference>
<dbReference type="NCBIfam" id="TIGR03087">
    <property type="entry name" value="stp1"/>
    <property type="match status" value="1"/>
</dbReference>
<dbReference type="CDD" id="cd03801">
    <property type="entry name" value="GT4_PimA-like"/>
    <property type="match status" value="1"/>
</dbReference>